<protein>
    <recommendedName>
        <fullName evidence="1">PB1 domain-containing protein</fullName>
    </recommendedName>
</protein>
<comment type="caution">
    <text evidence="2">The sequence shown here is derived from an EMBL/GenBank/DDBJ whole genome shotgun (WGS) entry which is preliminary data.</text>
</comment>
<proteinExistence type="predicted"/>
<name>A0AAD5SEE7_9FUNG</name>
<reference evidence="2" key="1">
    <citation type="submission" date="2020-05" db="EMBL/GenBank/DDBJ databases">
        <title>Phylogenomic resolution of chytrid fungi.</title>
        <authorList>
            <person name="Stajich J.E."/>
            <person name="Amses K."/>
            <person name="Simmons R."/>
            <person name="Seto K."/>
            <person name="Myers J."/>
            <person name="Bonds A."/>
            <person name="Quandt C.A."/>
            <person name="Barry K."/>
            <person name="Liu P."/>
            <person name="Grigoriev I."/>
            <person name="Longcore J.E."/>
            <person name="James T.Y."/>
        </authorList>
    </citation>
    <scope>NUCLEOTIDE SEQUENCE</scope>
    <source>
        <strain evidence="2">JEL0318</strain>
    </source>
</reference>
<dbReference type="Proteomes" id="UP001212841">
    <property type="component" value="Unassembled WGS sequence"/>
</dbReference>
<dbReference type="EMBL" id="JADGJD010000282">
    <property type="protein sequence ID" value="KAJ3052579.1"/>
    <property type="molecule type" value="Genomic_DNA"/>
</dbReference>
<accession>A0AAD5SEE7</accession>
<gene>
    <name evidence="2" type="ORF">HK097_006015</name>
</gene>
<dbReference type="InterPro" id="IPR000270">
    <property type="entry name" value="PB1_dom"/>
</dbReference>
<dbReference type="Pfam" id="PF00564">
    <property type="entry name" value="PB1"/>
    <property type="match status" value="1"/>
</dbReference>
<organism evidence="2 3">
    <name type="scientific">Rhizophlyctis rosea</name>
    <dbReference type="NCBI Taxonomy" id="64517"/>
    <lineage>
        <taxon>Eukaryota</taxon>
        <taxon>Fungi</taxon>
        <taxon>Fungi incertae sedis</taxon>
        <taxon>Chytridiomycota</taxon>
        <taxon>Chytridiomycota incertae sedis</taxon>
        <taxon>Chytridiomycetes</taxon>
        <taxon>Rhizophlyctidales</taxon>
        <taxon>Rhizophlyctidaceae</taxon>
        <taxon>Rhizophlyctis</taxon>
    </lineage>
</organism>
<keyword evidence="3" id="KW-1185">Reference proteome</keyword>
<evidence type="ECO:0000259" key="1">
    <source>
        <dbReference type="Pfam" id="PF00564"/>
    </source>
</evidence>
<dbReference type="Gene3D" id="3.10.20.90">
    <property type="entry name" value="Phosphatidylinositol 3-kinase Catalytic Subunit, Chain A, domain 1"/>
    <property type="match status" value="1"/>
</dbReference>
<feature type="domain" description="PB1" evidence="1">
    <location>
        <begin position="38"/>
        <end position="96"/>
    </location>
</feature>
<dbReference type="AlphaFoldDB" id="A0AAD5SEE7"/>
<evidence type="ECO:0000313" key="2">
    <source>
        <dbReference type="EMBL" id="KAJ3052579.1"/>
    </source>
</evidence>
<dbReference type="SUPFAM" id="SSF54277">
    <property type="entry name" value="CAD &amp; PB1 domains"/>
    <property type="match status" value="1"/>
</dbReference>
<sequence>MPRKGDIETPNLSSIVFDPSTTLMDLISDYKDVDHASVKIKLSLGEDMVAWKVDDGISYVELLEEVEDKIGARVEGLAYKDEIGELIELKGDRDLGLL</sequence>
<evidence type="ECO:0000313" key="3">
    <source>
        <dbReference type="Proteomes" id="UP001212841"/>
    </source>
</evidence>